<dbReference type="InterPro" id="IPR017451">
    <property type="entry name" value="F-box-assoc_interact_dom"/>
</dbReference>
<keyword evidence="3" id="KW-1185">Reference proteome</keyword>
<dbReference type="PANTHER" id="PTHR31790">
    <property type="entry name" value="OS02G0783600 PROTEIN"/>
    <property type="match status" value="1"/>
</dbReference>
<reference evidence="2 3" key="1">
    <citation type="journal article" date="2014" name="PLoS ONE">
        <title>Global Analysis of Gene Expression Profiles in Physic Nut (Jatropha curcas L.) Seedlings Exposed to Salt Stress.</title>
        <authorList>
            <person name="Zhang L."/>
            <person name="Zhang C."/>
            <person name="Wu P."/>
            <person name="Chen Y."/>
            <person name="Li M."/>
            <person name="Jiang H."/>
            <person name="Wu G."/>
        </authorList>
    </citation>
    <scope>NUCLEOTIDE SEQUENCE [LARGE SCALE GENOMIC DNA]</scope>
    <source>
        <strain evidence="3">cv. GZQX0401</strain>
        <tissue evidence="2">Young leaves</tissue>
    </source>
</reference>
<name>A0A067KLC5_JATCU</name>
<dbReference type="InterPro" id="IPR052361">
    <property type="entry name" value="F-box_domain"/>
</dbReference>
<dbReference type="EMBL" id="KK914565">
    <property type="protein sequence ID" value="KDP33070.1"/>
    <property type="molecule type" value="Genomic_DNA"/>
</dbReference>
<protein>
    <recommendedName>
        <fullName evidence="1">F-box associated beta-propeller type 3 domain-containing protein</fullName>
    </recommendedName>
</protein>
<dbReference type="PANTHER" id="PTHR31790:SF581">
    <property type="entry name" value="F-BOX PROTEIN INTERACTION DOMAIN PROTEIN"/>
    <property type="match status" value="1"/>
</dbReference>
<organism evidence="2 3">
    <name type="scientific">Jatropha curcas</name>
    <name type="common">Barbados nut</name>
    <dbReference type="NCBI Taxonomy" id="180498"/>
    <lineage>
        <taxon>Eukaryota</taxon>
        <taxon>Viridiplantae</taxon>
        <taxon>Streptophyta</taxon>
        <taxon>Embryophyta</taxon>
        <taxon>Tracheophyta</taxon>
        <taxon>Spermatophyta</taxon>
        <taxon>Magnoliopsida</taxon>
        <taxon>eudicotyledons</taxon>
        <taxon>Gunneridae</taxon>
        <taxon>Pentapetalae</taxon>
        <taxon>rosids</taxon>
        <taxon>fabids</taxon>
        <taxon>Malpighiales</taxon>
        <taxon>Euphorbiaceae</taxon>
        <taxon>Crotonoideae</taxon>
        <taxon>Jatropheae</taxon>
        <taxon>Jatropha</taxon>
    </lineage>
</organism>
<feature type="domain" description="F-box associated beta-propeller type 3" evidence="1">
    <location>
        <begin position="5"/>
        <end position="195"/>
    </location>
</feature>
<evidence type="ECO:0000313" key="3">
    <source>
        <dbReference type="Proteomes" id="UP000027138"/>
    </source>
</evidence>
<dbReference type="AlphaFoldDB" id="A0A067KLC5"/>
<evidence type="ECO:0000259" key="1">
    <source>
        <dbReference type="Pfam" id="PF08268"/>
    </source>
</evidence>
<sequence length="223" mass="25270">MVFFEFGYDSRLDDYQIVKGVHSGSAEAVKMEVFSLKGNTWRTIQVIAPTTVSRLEPTSLNNGVLHWLSKVNDPCKKSVIVSVDLAEDKFLEMTPVPDYIPKDTRIYIKVLGDCLYVYAIDTVYWEAWIVEGSGTKASWTRLFKYCSNPTVFVWTECSLQILWVSKNGNILLNTDGWELVLYNPKEQTLKQYRVPNDGDDGFLATAYMETLVSPNAPDGSIIE</sequence>
<dbReference type="Pfam" id="PF08268">
    <property type="entry name" value="FBA_3"/>
    <property type="match status" value="1"/>
</dbReference>
<dbReference type="NCBIfam" id="TIGR01640">
    <property type="entry name" value="F_box_assoc_1"/>
    <property type="match status" value="1"/>
</dbReference>
<dbReference type="OrthoDB" id="1086486at2759"/>
<evidence type="ECO:0000313" key="2">
    <source>
        <dbReference type="EMBL" id="KDP33070.1"/>
    </source>
</evidence>
<dbReference type="InterPro" id="IPR013187">
    <property type="entry name" value="F-box-assoc_dom_typ3"/>
</dbReference>
<gene>
    <name evidence="2" type="ORF">JCGZ_13607</name>
</gene>
<accession>A0A067KLC5</accession>
<proteinExistence type="predicted"/>
<dbReference type="Proteomes" id="UP000027138">
    <property type="component" value="Unassembled WGS sequence"/>
</dbReference>